<dbReference type="Proteomes" id="UP001066276">
    <property type="component" value="Chromosome 6"/>
</dbReference>
<name>A0AAV7QWW5_PLEWA</name>
<gene>
    <name evidence="2" type="ORF">NDU88_009265</name>
</gene>
<sequence length="172" mass="19167">MGNTRMRTRIEAHVQLHRVNNSPTTLQAKAGAEPPSDALEKTASVETGNLDIQIPVTIPADGRAGKPEEENTAGTWNPDIWVPERLKRNEGLRVRDAEGEEDAEKQEAEKAERVENGGNEEKDDPDLGERWPFDSWGDTTRGQDSPTKPDLRHVPGGTWLQQVRSCLRGKLR</sequence>
<feature type="region of interest" description="Disordered" evidence="1">
    <location>
        <begin position="91"/>
        <end position="156"/>
    </location>
</feature>
<feature type="compositionally biased region" description="Polar residues" evidence="1">
    <location>
        <begin position="137"/>
        <end position="146"/>
    </location>
</feature>
<accession>A0AAV7QWW5</accession>
<evidence type="ECO:0000256" key="1">
    <source>
        <dbReference type="SAM" id="MobiDB-lite"/>
    </source>
</evidence>
<evidence type="ECO:0000313" key="2">
    <source>
        <dbReference type="EMBL" id="KAJ1142953.1"/>
    </source>
</evidence>
<comment type="caution">
    <text evidence="2">The sequence shown here is derived from an EMBL/GenBank/DDBJ whole genome shotgun (WGS) entry which is preliminary data.</text>
</comment>
<keyword evidence="3" id="KW-1185">Reference proteome</keyword>
<reference evidence="2" key="1">
    <citation type="journal article" date="2022" name="bioRxiv">
        <title>Sequencing and chromosome-scale assembly of the giantPleurodeles waltlgenome.</title>
        <authorList>
            <person name="Brown T."/>
            <person name="Elewa A."/>
            <person name="Iarovenko S."/>
            <person name="Subramanian E."/>
            <person name="Araus A.J."/>
            <person name="Petzold A."/>
            <person name="Susuki M."/>
            <person name="Suzuki K.-i.T."/>
            <person name="Hayashi T."/>
            <person name="Toyoda A."/>
            <person name="Oliveira C."/>
            <person name="Osipova E."/>
            <person name="Leigh N.D."/>
            <person name="Simon A."/>
            <person name="Yun M.H."/>
        </authorList>
    </citation>
    <scope>NUCLEOTIDE SEQUENCE</scope>
    <source>
        <strain evidence="2">20211129_DDA</strain>
        <tissue evidence="2">Liver</tissue>
    </source>
</reference>
<proteinExistence type="predicted"/>
<protein>
    <submittedName>
        <fullName evidence="2">Uncharacterized protein</fullName>
    </submittedName>
</protein>
<evidence type="ECO:0000313" key="3">
    <source>
        <dbReference type="Proteomes" id="UP001066276"/>
    </source>
</evidence>
<feature type="compositionally biased region" description="Basic and acidic residues" evidence="1">
    <location>
        <begin position="105"/>
        <end position="115"/>
    </location>
</feature>
<organism evidence="2 3">
    <name type="scientific">Pleurodeles waltl</name>
    <name type="common">Iberian ribbed newt</name>
    <dbReference type="NCBI Taxonomy" id="8319"/>
    <lineage>
        <taxon>Eukaryota</taxon>
        <taxon>Metazoa</taxon>
        <taxon>Chordata</taxon>
        <taxon>Craniata</taxon>
        <taxon>Vertebrata</taxon>
        <taxon>Euteleostomi</taxon>
        <taxon>Amphibia</taxon>
        <taxon>Batrachia</taxon>
        <taxon>Caudata</taxon>
        <taxon>Salamandroidea</taxon>
        <taxon>Salamandridae</taxon>
        <taxon>Pleurodelinae</taxon>
        <taxon>Pleurodeles</taxon>
    </lineage>
</organism>
<dbReference type="AlphaFoldDB" id="A0AAV7QWW5"/>
<feature type="region of interest" description="Disordered" evidence="1">
    <location>
        <begin position="21"/>
        <end position="78"/>
    </location>
</feature>
<dbReference type="EMBL" id="JANPWB010000010">
    <property type="protein sequence ID" value="KAJ1142953.1"/>
    <property type="molecule type" value="Genomic_DNA"/>
</dbReference>